<proteinExistence type="predicted"/>
<organism evidence="1 2">
    <name type="scientific">Acidianus brierleyi</name>
    <dbReference type="NCBI Taxonomy" id="41673"/>
    <lineage>
        <taxon>Archaea</taxon>
        <taxon>Thermoproteota</taxon>
        <taxon>Thermoprotei</taxon>
        <taxon>Sulfolobales</taxon>
        <taxon>Sulfolobaceae</taxon>
        <taxon>Acidianus</taxon>
    </lineage>
</organism>
<dbReference type="RefSeq" id="WP_110269661.1">
    <property type="nucleotide sequence ID" value="NZ_CP029289.2"/>
</dbReference>
<gene>
    <name evidence="1" type="ORF">DFR85_03245</name>
</gene>
<sequence>MEKIFVDLKPGDKLTILEDKEVLKLSMFLQNENEIMDKKHVFIIIVRSDEHEKIARAFLEKTKLQGTAILVRMHANKQTFSQ</sequence>
<protein>
    <submittedName>
        <fullName evidence="1">Uncharacterized protein</fullName>
    </submittedName>
</protein>
<dbReference type="EMBL" id="CP029289">
    <property type="protein sequence ID" value="AWR93777.1"/>
    <property type="molecule type" value="Genomic_DNA"/>
</dbReference>
<accession>A0A2U9ICN9</accession>
<evidence type="ECO:0000313" key="1">
    <source>
        <dbReference type="EMBL" id="AWR93777.1"/>
    </source>
</evidence>
<dbReference type="AlphaFoldDB" id="A0A2U9ICN9"/>
<dbReference type="Proteomes" id="UP000248044">
    <property type="component" value="Chromosome"/>
</dbReference>
<dbReference type="GeneID" id="36831139"/>
<evidence type="ECO:0000313" key="2">
    <source>
        <dbReference type="Proteomes" id="UP000248044"/>
    </source>
</evidence>
<dbReference type="KEGG" id="abri:DFR85_03245"/>
<keyword evidence="2" id="KW-1185">Reference proteome</keyword>
<name>A0A2U9ICN9_9CREN</name>
<reference evidence="1 2" key="1">
    <citation type="submission" date="2018-05" db="EMBL/GenBank/DDBJ databases">
        <title>Complete Genome Sequences of Extremely Thermoacidophilic, Metal-Mobilizing Type-Strain Members of the Archaeal Family Sulfolobaceae: Acidianus brierleyi DSM-1651T, Acidianus sulfidivorans DSM-18786T, Metallosphaera hakonensis DSM-7519T, and Metallosphaera prunae DSM-10039T.</title>
        <authorList>
            <person name="Counts J.A."/>
            <person name="Kelly R.M."/>
        </authorList>
    </citation>
    <scope>NUCLEOTIDE SEQUENCE [LARGE SCALE GENOMIC DNA]</scope>
    <source>
        <strain evidence="1 2">DSM 1651</strain>
    </source>
</reference>